<sequence length="278" mass="32184">MPPPRKAPRTIENTREADETIAQPDDGELHAEDATDEFSAHFNHEITPQLLITSSRWCSTITIKFIAELLKVLPNAHYYKRGSYEIKQIVKYAKNRNFTAIIIVHDNRKDPNGMLIICLPEGPTAHFKLSSLVLSKKIKGHGKPTSHLPELILNNFTTRIGHRVGRMMASLFPQQPNFRGRRVVTFHNQRDFIFFRHHRYIFEDKEASAKLKKGASKESDKKGDKPRKVPIISRLQECGPRFTLKLLSLQNGTFDTKFGEYEWVHKADMDTSRRRFFM</sequence>
<evidence type="ECO:0000259" key="1">
    <source>
        <dbReference type="PROSITE" id="PS50833"/>
    </source>
</evidence>
<evidence type="ECO:0000313" key="2">
    <source>
        <dbReference type="EMBL" id="KAI5065134.1"/>
    </source>
</evidence>
<dbReference type="SUPFAM" id="SSF52954">
    <property type="entry name" value="Class II aaRS ABD-related"/>
    <property type="match status" value="1"/>
</dbReference>
<dbReference type="GO" id="GO:0000460">
    <property type="term" value="P:maturation of 5.8S rRNA"/>
    <property type="evidence" value="ECO:0007669"/>
    <property type="project" value="TreeGrafter"/>
</dbReference>
<dbReference type="PANTHER" id="PTHR22734">
    <property type="entry name" value="U3 SMALL NUCLEOLAR RIBONUCLEOPROTEIN PROTEIN IMP4"/>
    <property type="match status" value="1"/>
</dbReference>
<dbReference type="SMART" id="SM00879">
    <property type="entry name" value="Brix"/>
    <property type="match status" value="1"/>
</dbReference>
<dbReference type="Pfam" id="PF04427">
    <property type="entry name" value="Brix"/>
    <property type="match status" value="1"/>
</dbReference>
<reference evidence="2" key="1">
    <citation type="submission" date="2021-01" db="EMBL/GenBank/DDBJ databases">
        <title>Adiantum capillus-veneris genome.</title>
        <authorList>
            <person name="Fang Y."/>
            <person name="Liao Q."/>
        </authorList>
    </citation>
    <scope>NUCLEOTIDE SEQUENCE</scope>
    <source>
        <strain evidence="2">H3</strain>
        <tissue evidence="2">Leaf</tissue>
    </source>
</reference>
<comment type="caution">
    <text evidence="2">The sequence shown here is derived from an EMBL/GenBank/DDBJ whole genome shotgun (WGS) entry which is preliminary data.</text>
</comment>
<organism evidence="2 3">
    <name type="scientific">Adiantum capillus-veneris</name>
    <name type="common">Maidenhair fern</name>
    <dbReference type="NCBI Taxonomy" id="13818"/>
    <lineage>
        <taxon>Eukaryota</taxon>
        <taxon>Viridiplantae</taxon>
        <taxon>Streptophyta</taxon>
        <taxon>Embryophyta</taxon>
        <taxon>Tracheophyta</taxon>
        <taxon>Polypodiopsida</taxon>
        <taxon>Polypodiidae</taxon>
        <taxon>Polypodiales</taxon>
        <taxon>Pteridineae</taxon>
        <taxon>Pteridaceae</taxon>
        <taxon>Vittarioideae</taxon>
        <taxon>Adiantum</taxon>
    </lineage>
</organism>
<dbReference type="GO" id="GO:0042134">
    <property type="term" value="F:rRNA primary transcript binding"/>
    <property type="evidence" value="ECO:0007669"/>
    <property type="project" value="InterPro"/>
</dbReference>
<dbReference type="GO" id="GO:0030687">
    <property type="term" value="C:preribosome, large subunit precursor"/>
    <property type="evidence" value="ECO:0007669"/>
    <property type="project" value="TreeGrafter"/>
</dbReference>
<dbReference type="AlphaFoldDB" id="A0A9D4UBT1"/>
<proteinExistence type="predicted"/>
<gene>
    <name evidence="2" type="ORF">GOP47_0019829</name>
</gene>
<dbReference type="FunFam" id="3.40.50.10480:FF:000004">
    <property type="entry name" value="Ribosome production factor 1"/>
    <property type="match status" value="1"/>
</dbReference>
<dbReference type="Proteomes" id="UP000886520">
    <property type="component" value="Chromosome 19"/>
</dbReference>
<keyword evidence="3" id="KW-1185">Reference proteome</keyword>
<dbReference type="GO" id="GO:0000470">
    <property type="term" value="P:maturation of LSU-rRNA"/>
    <property type="evidence" value="ECO:0007669"/>
    <property type="project" value="TreeGrafter"/>
</dbReference>
<dbReference type="OrthoDB" id="10253204at2759"/>
<dbReference type="InterPro" id="IPR007109">
    <property type="entry name" value="Brix"/>
</dbReference>
<feature type="domain" description="Brix" evidence="1">
    <location>
        <begin position="48"/>
        <end position="255"/>
    </location>
</feature>
<dbReference type="EMBL" id="JABFUD020000019">
    <property type="protein sequence ID" value="KAI5065134.1"/>
    <property type="molecule type" value="Genomic_DNA"/>
</dbReference>
<dbReference type="InterPro" id="IPR044281">
    <property type="entry name" value="IMP4/RPF1"/>
</dbReference>
<dbReference type="GO" id="GO:0005730">
    <property type="term" value="C:nucleolus"/>
    <property type="evidence" value="ECO:0007669"/>
    <property type="project" value="TreeGrafter"/>
</dbReference>
<protein>
    <recommendedName>
        <fullName evidence="1">Brix domain-containing protein</fullName>
    </recommendedName>
</protein>
<dbReference type="Gene3D" id="3.40.50.10480">
    <property type="entry name" value="Probable brix-domain ribosomal biogenesis protein"/>
    <property type="match status" value="1"/>
</dbReference>
<name>A0A9D4UBT1_ADICA</name>
<dbReference type="PROSITE" id="PS50833">
    <property type="entry name" value="BRIX"/>
    <property type="match status" value="1"/>
</dbReference>
<dbReference type="PANTHER" id="PTHR22734:SF3">
    <property type="entry name" value="RIBOSOME PRODUCTION FACTOR 1"/>
    <property type="match status" value="1"/>
</dbReference>
<accession>A0A9D4UBT1</accession>
<evidence type="ECO:0000313" key="3">
    <source>
        <dbReference type="Proteomes" id="UP000886520"/>
    </source>
</evidence>